<keyword evidence="1" id="KW-1133">Transmembrane helix</keyword>
<evidence type="ECO:0000313" key="2">
    <source>
        <dbReference type="EMBL" id="DBA31327.1"/>
    </source>
</evidence>
<accession>A0AAV3B6V7</accession>
<keyword evidence="1" id="KW-0472">Membrane</keyword>
<dbReference type="Proteomes" id="UP001181693">
    <property type="component" value="Unassembled WGS sequence"/>
</dbReference>
<reference evidence="2" key="1">
    <citation type="thesis" date="2020" institute="ProQuest LLC" country="789 East Eisenhower Parkway, Ann Arbor, MI, USA">
        <title>Comparative Genomics and Chromosome Evolution.</title>
        <authorList>
            <person name="Mudd A.B."/>
        </authorList>
    </citation>
    <scope>NUCLEOTIDE SEQUENCE</scope>
    <source>
        <strain evidence="2">1538</strain>
        <tissue evidence="2">Blood</tissue>
    </source>
</reference>
<sequence>MLPHVCNGKQFIREGYGSPDFALKVGDIPCLIIDTSVCFSALESVAGNQNVNKRTPTHPTMTIGLLPHFQFMLLGGGIQLSKESLPQTSQVSGHHSSYFTLWFFLLTSTLLQLMMGLVNGTNEGHGKTTLWILHFKDSSLKWKNCSFTMGV</sequence>
<gene>
    <name evidence="2" type="ORF">GDO54_007194</name>
</gene>
<comment type="caution">
    <text evidence="2">The sequence shown here is derived from an EMBL/GenBank/DDBJ whole genome shotgun (WGS) entry which is preliminary data.</text>
</comment>
<keyword evidence="3" id="KW-1185">Reference proteome</keyword>
<proteinExistence type="predicted"/>
<feature type="transmembrane region" description="Helical" evidence="1">
    <location>
        <begin position="98"/>
        <end position="118"/>
    </location>
</feature>
<evidence type="ECO:0000256" key="1">
    <source>
        <dbReference type="SAM" id="Phobius"/>
    </source>
</evidence>
<protein>
    <submittedName>
        <fullName evidence="2">Uncharacterized protein</fullName>
    </submittedName>
</protein>
<keyword evidence="1" id="KW-0812">Transmembrane</keyword>
<evidence type="ECO:0000313" key="3">
    <source>
        <dbReference type="Proteomes" id="UP001181693"/>
    </source>
</evidence>
<dbReference type="AlphaFoldDB" id="A0AAV3B6V7"/>
<organism evidence="2 3">
    <name type="scientific">Pyxicephalus adspersus</name>
    <name type="common">African bullfrog</name>
    <dbReference type="NCBI Taxonomy" id="30357"/>
    <lineage>
        <taxon>Eukaryota</taxon>
        <taxon>Metazoa</taxon>
        <taxon>Chordata</taxon>
        <taxon>Craniata</taxon>
        <taxon>Vertebrata</taxon>
        <taxon>Euteleostomi</taxon>
        <taxon>Amphibia</taxon>
        <taxon>Batrachia</taxon>
        <taxon>Anura</taxon>
        <taxon>Neobatrachia</taxon>
        <taxon>Ranoidea</taxon>
        <taxon>Pyxicephalidae</taxon>
        <taxon>Pyxicephalinae</taxon>
        <taxon>Pyxicephalus</taxon>
    </lineage>
</organism>
<name>A0AAV3B6V7_PYXAD</name>
<dbReference type="EMBL" id="DYDO01000002">
    <property type="protein sequence ID" value="DBA31327.1"/>
    <property type="molecule type" value="Genomic_DNA"/>
</dbReference>